<dbReference type="Gene3D" id="3.40.50.1820">
    <property type="entry name" value="alpha/beta hydrolase"/>
    <property type="match status" value="1"/>
</dbReference>
<dbReference type="AlphaFoldDB" id="A0A242MIV4"/>
<dbReference type="InterPro" id="IPR010662">
    <property type="entry name" value="RBBP9/YdeN"/>
</dbReference>
<dbReference type="Proteomes" id="UP000194546">
    <property type="component" value="Unassembled WGS sequence"/>
</dbReference>
<gene>
    <name evidence="1" type="ORF">PAMC26510_24995</name>
</gene>
<name>A0A242MIV4_CABSO</name>
<proteinExistence type="predicted"/>
<evidence type="ECO:0000313" key="2">
    <source>
        <dbReference type="Proteomes" id="UP000194546"/>
    </source>
</evidence>
<dbReference type="Pfam" id="PF06821">
    <property type="entry name" value="Ser_hydrolase"/>
    <property type="match status" value="1"/>
</dbReference>
<evidence type="ECO:0000313" key="1">
    <source>
        <dbReference type="EMBL" id="OTP70888.1"/>
    </source>
</evidence>
<reference evidence="1 2" key="1">
    <citation type="submission" date="2017-03" db="EMBL/GenBank/DDBJ databases">
        <title>Genome analysis of strain PAMC 26510.</title>
        <authorList>
            <person name="Oh H.-M."/>
            <person name="Yang J.-A."/>
        </authorList>
    </citation>
    <scope>NUCLEOTIDE SEQUENCE [LARGE SCALE GENOMIC DNA]</scope>
    <source>
        <strain evidence="1 2">PAMC 26510</strain>
    </source>
</reference>
<sequence length="76" mass="8124">MTCLLHRQTSSGEDPFPSIVVSSSDDPYGGENHAWARAAAWGSEWIDAGARGHLNAQSGLGDWADGSKLVEKLQAR</sequence>
<protein>
    <submittedName>
        <fullName evidence="1">Uncharacterized protein</fullName>
    </submittedName>
</protein>
<comment type="caution">
    <text evidence="1">The sequence shown here is derived from an EMBL/GenBank/DDBJ whole genome shotgun (WGS) entry which is preliminary data.</text>
</comment>
<accession>A0A242MIV4</accession>
<dbReference type="GO" id="GO:0016787">
    <property type="term" value="F:hydrolase activity"/>
    <property type="evidence" value="ECO:0007669"/>
    <property type="project" value="InterPro"/>
</dbReference>
<dbReference type="InterPro" id="IPR029058">
    <property type="entry name" value="AB_hydrolase_fold"/>
</dbReference>
<organism evidence="1 2">
    <name type="scientific">Caballeronia sordidicola</name>
    <name type="common">Burkholderia sordidicola</name>
    <dbReference type="NCBI Taxonomy" id="196367"/>
    <lineage>
        <taxon>Bacteria</taxon>
        <taxon>Pseudomonadati</taxon>
        <taxon>Pseudomonadota</taxon>
        <taxon>Betaproteobacteria</taxon>
        <taxon>Burkholderiales</taxon>
        <taxon>Burkholderiaceae</taxon>
        <taxon>Caballeronia</taxon>
    </lineage>
</organism>
<dbReference type="EMBL" id="NBTY01000135">
    <property type="protein sequence ID" value="OTP70888.1"/>
    <property type="molecule type" value="Genomic_DNA"/>
</dbReference>